<evidence type="ECO:0000313" key="2">
    <source>
        <dbReference type="EMBL" id="GMI36888.1"/>
    </source>
</evidence>
<evidence type="ECO:0000256" key="1">
    <source>
        <dbReference type="SAM" id="MobiDB-lite"/>
    </source>
</evidence>
<dbReference type="EMBL" id="BRYB01004791">
    <property type="protein sequence ID" value="GMI36888.1"/>
    <property type="molecule type" value="Genomic_DNA"/>
</dbReference>
<feature type="compositionally biased region" description="Polar residues" evidence="1">
    <location>
        <begin position="1"/>
        <end position="13"/>
    </location>
</feature>
<evidence type="ECO:0000313" key="3">
    <source>
        <dbReference type="Proteomes" id="UP001165060"/>
    </source>
</evidence>
<proteinExistence type="predicted"/>
<accession>A0ABQ6N0T0</accession>
<organism evidence="2 3">
    <name type="scientific">Tetraparma gracilis</name>
    <dbReference type="NCBI Taxonomy" id="2962635"/>
    <lineage>
        <taxon>Eukaryota</taxon>
        <taxon>Sar</taxon>
        <taxon>Stramenopiles</taxon>
        <taxon>Ochrophyta</taxon>
        <taxon>Bolidophyceae</taxon>
        <taxon>Parmales</taxon>
        <taxon>Triparmaceae</taxon>
        <taxon>Tetraparma</taxon>
    </lineage>
</organism>
<comment type="caution">
    <text evidence="2">The sequence shown here is derived from an EMBL/GenBank/DDBJ whole genome shotgun (WGS) entry which is preliminary data.</text>
</comment>
<gene>
    <name evidence="2" type="ORF">TeGR_g12961</name>
</gene>
<sequence>MRNVTTIATTKDGSNTKDKTTLVQSTDGFSNVRVTSTIPTSNGKCEVVDSRTLQGHMVHQTLQITNLSTGRMCTTQRFFTPCEPPVEEEPEPVEEEPFE</sequence>
<reference evidence="2 3" key="1">
    <citation type="journal article" date="2023" name="Commun. Biol.">
        <title>Genome analysis of Parmales, the sister group of diatoms, reveals the evolutionary specialization of diatoms from phago-mixotrophs to photoautotrophs.</title>
        <authorList>
            <person name="Ban H."/>
            <person name="Sato S."/>
            <person name="Yoshikawa S."/>
            <person name="Yamada K."/>
            <person name="Nakamura Y."/>
            <person name="Ichinomiya M."/>
            <person name="Sato N."/>
            <person name="Blanc-Mathieu R."/>
            <person name="Endo H."/>
            <person name="Kuwata A."/>
            <person name="Ogata H."/>
        </authorList>
    </citation>
    <scope>NUCLEOTIDE SEQUENCE [LARGE SCALE GENOMIC DNA]</scope>
</reference>
<keyword evidence="3" id="KW-1185">Reference proteome</keyword>
<protein>
    <submittedName>
        <fullName evidence="2">Uncharacterized protein</fullName>
    </submittedName>
</protein>
<name>A0ABQ6N0T0_9STRA</name>
<feature type="region of interest" description="Disordered" evidence="1">
    <location>
        <begin position="1"/>
        <end position="21"/>
    </location>
</feature>
<dbReference type="Proteomes" id="UP001165060">
    <property type="component" value="Unassembled WGS sequence"/>
</dbReference>